<feature type="region of interest" description="Disordered" evidence="1">
    <location>
        <begin position="1"/>
        <end position="55"/>
    </location>
</feature>
<proteinExistence type="predicted"/>
<dbReference type="EMBL" id="VSSQ01000216">
    <property type="protein sequence ID" value="MPL86094.1"/>
    <property type="molecule type" value="Genomic_DNA"/>
</dbReference>
<accession>A0A644V482</accession>
<dbReference type="AlphaFoldDB" id="A0A644V482"/>
<reference evidence="2" key="1">
    <citation type="submission" date="2019-08" db="EMBL/GenBank/DDBJ databases">
        <authorList>
            <person name="Kucharzyk K."/>
            <person name="Murdoch R.W."/>
            <person name="Higgins S."/>
            <person name="Loffler F."/>
        </authorList>
    </citation>
    <scope>NUCLEOTIDE SEQUENCE</scope>
</reference>
<evidence type="ECO:0000256" key="1">
    <source>
        <dbReference type="SAM" id="MobiDB-lite"/>
    </source>
</evidence>
<name>A0A644V482_9ZZZZ</name>
<gene>
    <name evidence="2" type="ORF">SDC9_32070</name>
</gene>
<organism evidence="2">
    <name type="scientific">bioreactor metagenome</name>
    <dbReference type="NCBI Taxonomy" id="1076179"/>
    <lineage>
        <taxon>unclassified sequences</taxon>
        <taxon>metagenomes</taxon>
        <taxon>ecological metagenomes</taxon>
    </lineage>
</organism>
<comment type="caution">
    <text evidence="2">The sequence shown here is derived from an EMBL/GenBank/DDBJ whole genome shotgun (WGS) entry which is preliminary data.</text>
</comment>
<feature type="compositionally biased region" description="Basic and acidic residues" evidence="1">
    <location>
        <begin position="24"/>
        <end position="34"/>
    </location>
</feature>
<sequence length="55" mass="5911">MMSNMPPSHPVDEAQGAGKKAKARQPEREIDEVCHGSLPLLSWPGDRAGGREGDI</sequence>
<protein>
    <submittedName>
        <fullName evidence="2">Uncharacterized protein</fullName>
    </submittedName>
</protein>
<evidence type="ECO:0000313" key="2">
    <source>
        <dbReference type="EMBL" id="MPL86094.1"/>
    </source>
</evidence>